<proteinExistence type="predicted"/>
<organism evidence="1 2">
    <name type="scientific">Populus trichocarpa</name>
    <name type="common">Western balsam poplar</name>
    <name type="synonym">Populus balsamifera subsp. trichocarpa</name>
    <dbReference type="NCBI Taxonomy" id="3694"/>
    <lineage>
        <taxon>Eukaryota</taxon>
        <taxon>Viridiplantae</taxon>
        <taxon>Streptophyta</taxon>
        <taxon>Embryophyta</taxon>
        <taxon>Tracheophyta</taxon>
        <taxon>Spermatophyta</taxon>
        <taxon>Magnoliopsida</taxon>
        <taxon>eudicotyledons</taxon>
        <taxon>Gunneridae</taxon>
        <taxon>Pentapetalae</taxon>
        <taxon>rosids</taxon>
        <taxon>fabids</taxon>
        <taxon>Malpighiales</taxon>
        <taxon>Salicaceae</taxon>
        <taxon>Saliceae</taxon>
        <taxon>Populus</taxon>
    </lineage>
</organism>
<sequence>MSRDFVSQVIRFEEGYIVSWKKIWLTSWVTRGRRALLLQGVVQKIVDSCSFENLSSFGVNATSIYHKALPPPDLTVQNKSFFRIGKIDLEAGRVI</sequence>
<evidence type="ECO:0000313" key="1">
    <source>
        <dbReference type="EMBL" id="KAI9391818.1"/>
    </source>
</evidence>
<reference evidence="1 2" key="1">
    <citation type="journal article" date="2006" name="Science">
        <title>The genome of black cottonwood, Populus trichocarpa (Torr. &amp; Gray).</title>
        <authorList>
            <person name="Tuskan G.A."/>
            <person name="Difazio S."/>
            <person name="Jansson S."/>
            <person name="Bohlmann J."/>
            <person name="Grigoriev I."/>
            <person name="Hellsten U."/>
            <person name="Putnam N."/>
            <person name="Ralph S."/>
            <person name="Rombauts S."/>
            <person name="Salamov A."/>
            <person name="Schein J."/>
            <person name="Sterck L."/>
            <person name="Aerts A."/>
            <person name="Bhalerao R.R."/>
            <person name="Bhalerao R.P."/>
            <person name="Blaudez D."/>
            <person name="Boerjan W."/>
            <person name="Brun A."/>
            <person name="Brunner A."/>
            <person name="Busov V."/>
            <person name="Campbell M."/>
            <person name="Carlson J."/>
            <person name="Chalot M."/>
            <person name="Chapman J."/>
            <person name="Chen G.L."/>
            <person name="Cooper D."/>
            <person name="Coutinho P.M."/>
            <person name="Couturier J."/>
            <person name="Covert S."/>
            <person name="Cronk Q."/>
            <person name="Cunningham R."/>
            <person name="Davis J."/>
            <person name="Degroeve S."/>
            <person name="Dejardin A."/>
            <person name="Depamphilis C."/>
            <person name="Detter J."/>
            <person name="Dirks B."/>
            <person name="Dubchak I."/>
            <person name="Duplessis S."/>
            <person name="Ehlting J."/>
            <person name="Ellis B."/>
            <person name="Gendler K."/>
            <person name="Goodstein D."/>
            <person name="Gribskov M."/>
            <person name="Grimwood J."/>
            <person name="Groover A."/>
            <person name="Gunter L."/>
            <person name="Hamberger B."/>
            <person name="Heinze B."/>
            <person name="Helariutta Y."/>
            <person name="Henrissat B."/>
            <person name="Holligan D."/>
            <person name="Holt R."/>
            <person name="Huang W."/>
            <person name="Islam-Faridi N."/>
            <person name="Jones S."/>
            <person name="Jones-Rhoades M."/>
            <person name="Jorgensen R."/>
            <person name="Joshi C."/>
            <person name="Kangasjarvi J."/>
            <person name="Karlsson J."/>
            <person name="Kelleher C."/>
            <person name="Kirkpatrick R."/>
            <person name="Kirst M."/>
            <person name="Kohler A."/>
            <person name="Kalluri U."/>
            <person name="Larimer F."/>
            <person name="Leebens-Mack J."/>
            <person name="Leple J.C."/>
            <person name="Locascio P."/>
            <person name="Lou Y."/>
            <person name="Lucas S."/>
            <person name="Martin F."/>
            <person name="Montanini B."/>
            <person name="Napoli C."/>
            <person name="Nelson D.R."/>
            <person name="Nelson C."/>
            <person name="Nieminen K."/>
            <person name="Nilsson O."/>
            <person name="Pereda V."/>
            <person name="Peter G."/>
            <person name="Philippe R."/>
            <person name="Pilate G."/>
            <person name="Poliakov A."/>
            <person name="Razumovskaya J."/>
            <person name="Richardson P."/>
            <person name="Rinaldi C."/>
            <person name="Ritland K."/>
            <person name="Rouze P."/>
            <person name="Ryaboy D."/>
            <person name="Schmutz J."/>
            <person name="Schrader J."/>
            <person name="Segerman B."/>
            <person name="Shin H."/>
            <person name="Siddiqui A."/>
            <person name="Sterky F."/>
            <person name="Terry A."/>
            <person name="Tsai C.J."/>
            <person name="Uberbacher E."/>
            <person name="Unneberg P."/>
            <person name="Vahala J."/>
            <person name="Wall K."/>
            <person name="Wessler S."/>
            <person name="Yang G."/>
            <person name="Yin T."/>
            <person name="Douglas C."/>
            <person name="Marra M."/>
            <person name="Sandberg G."/>
            <person name="Van de Peer Y."/>
            <person name="Rokhsar D."/>
        </authorList>
    </citation>
    <scope>NUCLEOTIDE SEQUENCE [LARGE SCALE GENOMIC DNA]</scope>
    <source>
        <strain evidence="2">cv. Nisqually</strain>
    </source>
</reference>
<comment type="caution">
    <text evidence="1">The sequence shown here is derived from an EMBL/GenBank/DDBJ whole genome shotgun (WGS) entry which is preliminary data.</text>
</comment>
<protein>
    <submittedName>
        <fullName evidence="1">Uncharacterized protein</fullName>
    </submittedName>
</protein>
<gene>
    <name evidence="1" type="ORF">POPTR_007G145550v4</name>
</gene>
<evidence type="ECO:0000313" key="2">
    <source>
        <dbReference type="Proteomes" id="UP000006729"/>
    </source>
</evidence>
<dbReference type="EMBL" id="CM009296">
    <property type="protein sequence ID" value="KAI9391818.1"/>
    <property type="molecule type" value="Genomic_DNA"/>
</dbReference>
<name>A0ACC0SRG0_POPTR</name>
<keyword evidence="2" id="KW-1185">Reference proteome</keyword>
<dbReference type="Proteomes" id="UP000006729">
    <property type="component" value="Chromosome 7"/>
</dbReference>
<accession>A0ACC0SRG0</accession>